<sequence>MPVKKTLCSQHSVFLCYPSSSFYRHYVSMQNSQLTSDVLPQHIAIIMDGNGRWAKAQGKPRVFGHKNGVAAVRKTISTAAKLGIKAVTLFAFSSENWRRPEEEVGVLMELFITVLSTEVKKLHKNNLRLRIIGDKSRFSERLQTKIAQAEALTANNTGLVVNIAANYGGKWDITQAARDIAVKVARGEINPSEIDEALITEHLTMSDIPEVDLLIRTSGECRISNFMLWQLAYAEMYFTPVFWPEFGEDSLIEAVTWFVNRERRFGCTGEQVKALMES</sequence>
<comment type="function">
    <text evidence="6">Catalyzes the sequential condensation of isopentenyl diphosphate (IPP) with (2E,6E)-farnesyl diphosphate (E,E-FPP) to yield (2Z,6Z,10Z,14Z,18Z,22Z,26Z,30Z,34E,38E)-undecaprenyl diphosphate (di-trans,octa-cis-UPP). UPP is the precursor of glycosyl carrier lipid in the biosynthesis of bacterial cell wall polysaccharide components such as peptidoglycan and lipopolysaccharide.</text>
</comment>
<dbReference type="GO" id="GO:0008360">
    <property type="term" value="P:regulation of cell shape"/>
    <property type="evidence" value="ECO:0007669"/>
    <property type="project" value="UniProtKB-KW"/>
</dbReference>
<dbReference type="GO" id="GO:0016094">
    <property type="term" value="P:polyprenol biosynthetic process"/>
    <property type="evidence" value="ECO:0007669"/>
    <property type="project" value="TreeGrafter"/>
</dbReference>
<dbReference type="InterPro" id="IPR001441">
    <property type="entry name" value="UPP_synth-like"/>
</dbReference>
<keyword evidence="4 6" id="KW-0573">Peptidoglycan synthesis</keyword>
<feature type="active site" description="Proton acceptor" evidence="6">
    <location>
        <position position="96"/>
    </location>
</feature>
<comment type="cofactor">
    <cofactor evidence="6">
        <name>Mg(2+)</name>
        <dbReference type="ChEBI" id="CHEBI:18420"/>
    </cofactor>
    <text evidence="6">Binds 2 magnesium ions per subunit.</text>
</comment>
<dbReference type="AlphaFoldDB" id="S7HX97"/>
<dbReference type="PROSITE" id="PS01066">
    <property type="entry name" value="UPP_SYNTHASE"/>
    <property type="match status" value="1"/>
</dbReference>
<feature type="binding site" evidence="6">
    <location>
        <position position="61"/>
    </location>
    <ligand>
        <name>substrate</name>
    </ligand>
</feature>
<dbReference type="HAMAP" id="MF_01139">
    <property type="entry name" value="ISPT"/>
    <property type="match status" value="1"/>
</dbReference>
<keyword evidence="6" id="KW-0479">Metal-binding</keyword>
<dbReference type="GO" id="GO:0008834">
    <property type="term" value="F:ditrans,polycis-undecaprenyl-diphosphate synthase [(2E,6E)-farnesyl-diphosphate specific] activity"/>
    <property type="evidence" value="ECO:0007669"/>
    <property type="project" value="UniProtKB-UniRule"/>
</dbReference>
<dbReference type="GO" id="GO:0005829">
    <property type="term" value="C:cytosol"/>
    <property type="evidence" value="ECO:0007669"/>
    <property type="project" value="TreeGrafter"/>
</dbReference>
<dbReference type="GO" id="GO:0009252">
    <property type="term" value="P:peptidoglycan biosynthetic process"/>
    <property type="evidence" value="ECO:0007669"/>
    <property type="project" value="UniProtKB-UniRule"/>
</dbReference>
<dbReference type="NCBIfam" id="NF011405">
    <property type="entry name" value="PRK14830.1"/>
    <property type="match status" value="1"/>
</dbReference>
<evidence type="ECO:0000256" key="2">
    <source>
        <dbReference type="ARBA" id="ARBA00022842"/>
    </source>
</evidence>
<feature type="binding site" evidence="6">
    <location>
        <position position="48"/>
    </location>
    <ligand>
        <name>Mg(2+)</name>
        <dbReference type="ChEBI" id="CHEBI:18420"/>
    </ligand>
</feature>
<dbReference type="GO" id="GO:0000287">
    <property type="term" value="F:magnesium ion binding"/>
    <property type="evidence" value="ECO:0007669"/>
    <property type="project" value="UniProtKB-UniRule"/>
</dbReference>
<dbReference type="PANTHER" id="PTHR10291">
    <property type="entry name" value="DEHYDRODOLICHYL DIPHOSPHATE SYNTHASE FAMILY MEMBER"/>
    <property type="match status" value="1"/>
</dbReference>
<proteinExistence type="inferred from homology"/>
<keyword evidence="2 6" id="KW-0460">Magnesium</keyword>
<dbReference type="InterPro" id="IPR018520">
    <property type="entry name" value="UPP_synth-like_CS"/>
</dbReference>
<evidence type="ECO:0000256" key="1">
    <source>
        <dbReference type="ARBA" id="ARBA00022679"/>
    </source>
</evidence>
<evidence type="ECO:0000256" key="4">
    <source>
        <dbReference type="ARBA" id="ARBA00022984"/>
    </source>
</evidence>
<dbReference type="CDD" id="cd00475">
    <property type="entry name" value="Cis_IPPS"/>
    <property type="match status" value="1"/>
</dbReference>
<name>S7HX97_VIBFL</name>
<feature type="binding site" evidence="6">
    <location>
        <begin position="49"/>
        <end position="52"/>
    </location>
    <ligand>
        <name>substrate</name>
    </ligand>
</feature>
<dbReference type="SUPFAM" id="SSF64005">
    <property type="entry name" value="Undecaprenyl diphosphate synthase"/>
    <property type="match status" value="1"/>
</dbReference>
<comment type="similarity">
    <text evidence="6">Belongs to the UPP synthase family.</text>
</comment>
<dbReference type="EMBL" id="ASXS01000020">
    <property type="protein sequence ID" value="EPP20323.1"/>
    <property type="molecule type" value="Genomic_DNA"/>
</dbReference>
<dbReference type="Proteomes" id="UP000014854">
    <property type="component" value="Unassembled WGS sequence"/>
</dbReference>
<protein>
    <recommendedName>
        <fullName evidence="6">Ditrans,polycis-undecaprenyl-diphosphate synthase ((2E,6E)-farnesyl-diphosphate specific)</fullName>
        <ecNumber evidence="6">2.5.1.31</ecNumber>
    </recommendedName>
    <alternativeName>
        <fullName evidence="6">Ditrans,polycis-undecaprenylcistransferase</fullName>
    </alternativeName>
    <alternativeName>
        <fullName evidence="6">Undecaprenyl diphosphate synthase</fullName>
        <shortName evidence="6">UDS</shortName>
    </alternativeName>
    <alternativeName>
        <fullName evidence="6">Undecaprenyl pyrophosphate synthase</fullName>
        <shortName evidence="6">UPP synthase</shortName>
    </alternativeName>
</protein>
<dbReference type="NCBIfam" id="TIGR00055">
    <property type="entry name" value="uppS"/>
    <property type="match status" value="1"/>
</dbReference>
<keyword evidence="1 6" id="KW-0808">Transferase</keyword>
<dbReference type="FunFam" id="3.40.1180.10:FF:000001">
    <property type="entry name" value="(2E,6E)-farnesyl-diphosphate-specific ditrans,polycis-undecaprenyl-diphosphate synthase"/>
    <property type="match status" value="1"/>
</dbReference>
<evidence type="ECO:0000256" key="6">
    <source>
        <dbReference type="HAMAP-Rule" id="MF_01139"/>
    </source>
</evidence>
<keyword evidence="5 6" id="KW-0961">Cell wall biogenesis/degradation</keyword>
<evidence type="ECO:0000313" key="8">
    <source>
        <dbReference type="Proteomes" id="UP000014854"/>
    </source>
</evidence>
<dbReference type="PANTHER" id="PTHR10291:SF0">
    <property type="entry name" value="DEHYDRODOLICHYL DIPHOSPHATE SYNTHASE 2"/>
    <property type="match status" value="1"/>
</dbReference>
<reference evidence="7 8" key="1">
    <citation type="journal article" date="2013" name="Gut Pathog.">
        <title>Evidence of a new metabolic capacity in an emerging diarrheal pathogen: lessons from the draft genomes of Vibrio fluvialis strains PG41 and I21563.</title>
        <authorList>
            <person name="Khatri I."/>
            <person name="Mahajan S."/>
            <person name="Dureja C."/>
            <person name="Subramanian S."/>
            <person name="Raychaudhuri S."/>
        </authorList>
    </citation>
    <scope>NUCLEOTIDE SEQUENCE [LARGE SCALE GENOMIC DNA]</scope>
    <source>
        <strain evidence="7 8">PG41</strain>
    </source>
</reference>
<keyword evidence="3 6" id="KW-0133">Cell shape</keyword>
<dbReference type="PATRIC" id="fig|1336752.4.peg.3920"/>
<feature type="active site" evidence="6">
    <location>
        <position position="48"/>
    </location>
</feature>
<feature type="binding site" evidence="6">
    <location>
        <begin position="93"/>
        <end position="95"/>
    </location>
    <ligand>
        <name>substrate</name>
    </ligand>
</feature>
<dbReference type="GO" id="GO:0071555">
    <property type="term" value="P:cell wall organization"/>
    <property type="evidence" value="ECO:0007669"/>
    <property type="project" value="UniProtKB-KW"/>
</dbReference>
<evidence type="ECO:0000256" key="5">
    <source>
        <dbReference type="ARBA" id="ARBA00023316"/>
    </source>
</evidence>
<feature type="binding site" evidence="6">
    <location>
        <position position="235"/>
    </location>
    <ligand>
        <name>Mg(2+)</name>
        <dbReference type="ChEBI" id="CHEBI:18420"/>
    </ligand>
</feature>
<evidence type="ECO:0000313" key="7">
    <source>
        <dbReference type="EMBL" id="EPP20323.1"/>
    </source>
</evidence>
<feature type="binding site" evidence="6">
    <location>
        <begin position="222"/>
        <end position="224"/>
    </location>
    <ligand>
        <name>substrate</name>
    </ligand>
</feature>
<feature type="binding site" evidence="6">
    <location>
        <position position="53"/>
    </location>
    <ligand>
        <name>substrate</name>
    </ligand>
</feature>
<comment type="catalytic activity">
    <reaction evidence="6">
        <text>8 isopentenyl diphosphate + (2E,6E)-farnesyl diphosphate = di-trans,octa-cis-undecaprenyl diphosphate + 8 diphosphate</text>
        <dbReference type="Rhea" id="RHEA:27551"/>
        <dbReference type="ChEBI" id="CHEBI:33019"/>
        <dbReference type="ChEBI" id="CHEBI:58405"/>
        <dbReference type="ChEBI" id="CHEBI:128769"/>
        <dbReference type="ChEBI" id="CHEBI:175763"/>
        <dbReference type="EC" id="2.5.1.31"/>
    </reaction>
</comment>
<comment type="caution">
    <text evidence="7">The sequence shown here is derived from an EMBL/GenBank/DDBJ whole genome shotgun (WGS) entry which is preliminary data.</text>
</comment>
<feature type="binding site" evidence="6">
    <location>
        <position position="99"/>
    </location>
    <ligand>
        <name>substrate</name>
    </ligand>
</feature>
<feature type="binding site" evidence="6">
    <location>
        <position position="216"/>
    </location>
    <ligand>
        <name>substrate</name>
    </ligand>
</feature>
<accession>S7HX97</accession>
<evidence type="ECO:0000256" key="3">
    <source>
        <dbReference type="ARBA" id="ARBA00022960"/>
    </source>
</evidence>
<dbReference type="InterPro" id="IPR036424">
    <property type="entry name" value="UPP_synth-like_sf"/>
</dbReference>
<dbReference type="Pfam" id="PF01255">
    <property type="entry name" value="Prenyltransf"/>
    <property type="match status" value="1"/>
</dbReference>
<comment type="subunit">
    <text evidence="6">Homodimer.</text>
</comment>
<gene>
    <name evidence="6" type="primary">uppS</name>
    <name evidence="7" type="ORF">L910_2249</name>
</gene>
<dbReference type="EC" id="2.5.1.31" evidence="6"/>
<dbReference type="Gene3D" id="3.40.1180.10">
    <property type="entry name" value="Decaprenyl diphosphate synthase-like"/>
    <property type="match status" value="1"/>
</dbReference>
<organism evidence="7 8">
    <name type="scientific">Vibrio fluvialis PG41</name>
    <dbReference type="NCBI Taxonomy" id="1336752"/>
    <lineage>
        <taxon>Bacteria</taxon>
        <taxon>Pseudomonadati</taxon>
        <taxon>Pseudomonadota</taxon>
        <taxon>Gammaproteobacteria</taxon>
        <taxon>Vibrionales</taxon>
        <taxon>Vibrionaceae</taxon>
        <taxon>Vibrio</taxon>
    </lineage>
</organism>
<feature type="binding site" evidence="6">
    <location>
        <position position="65"/>
    </location>
    <ligand>
        <name>substrate</name>
    </ligand>
</feature>
<feature type="binding site" evidence="6">
    <location>
        <position position="97"/>
    </location>
    <ligand>
        <name>substrate</name>
    </ligand>
</feature>